<protein>
    <recommendedName>
        <fullName evidence="3">DNA-directed RNA polymerase beta subunit</fullName>
    </recommendedName>
</protein>
<reference evidence="1 2" key="1">
    <citation type="submission" date="2024-08" db="EMBL/GenBank/DDBJ databases">
        <authorList>
            <person name="Arias E."/>
        </authorList>
    </citation>
    <scope>NUCLEOTIDE SEQUENCE [LARGE SCALE GENOMIC DNA]</scope>
    <source>
        <strain evidence="1 2">FAM 25317</strain>
    </source>
</reference>
<evidence type="ECO:0008006" key="3">
    <source>
        <dbReference type="Google" id="ProtNLM"/>
    </source>
</evidence>
<comment type="caution">
    <text evidence="1">The sequence shown here is derived from an EMBL/GenBank/DDBJ whole genome shotgun (WGS) entry which is preliminary data.</text>
</comment>
<name>A0ABW8UIC0_9LACO</name>
<dbReference type="EMBL" id="JBGQPK010000044">
    <property type="protein sequence ID" value="MFL2029863.1"/>
    <property type="molecule type" value="Genomic_DNA"/>
</dbReference>
<sequence>MILHKTTDDQLATDFFKHHYHDRGMKKWGGFYLSDHTSALKKMRATEVAEAALPTQPLAMISQKLFGAWQHKQVVHLQLNQLEAGEQVVAVTGIVVGMADNEIGIQNEDQKIIWLVLAEIKHLEVVA</sequence>
<evidence type="ECO:0000313" key="1">
    <source>
        <dbReference type="EMBL" id="MFL2029863.1"/>
    </source>
</evidence>
<dbReference type="Proteomes" id="UP001625389">
    <property type="component" value="Unassembled WGS sequence"/>
</dbReference>
<organism evidence="1 2">
    <name type="scientific">Loigolactobacillus zhaoyuanensis</name>
    <dbReference type="NCBI Taxonomy" id="2486017"/>
    <lineage>
        <taxon>Bacteria</taxon>
        <taxon>Bacillati</taxon>
        <taxon>Bacillota</taxon>
        <taxon>Bacilli</taxon>
        <taxon>Lactobacillales</taxon>
        <taxon>Lactobacillaceae</taxon>
        <taxon>Loigolactobacillus</taxon>
    </lineage>
</organism>
<proteinExistence type="predicted"/>
<gene>
    <name evidence="1" type="ORF">ACEN34_09565</name>
</gene>
<accession>A0ABW8UIC0</accession>
<dbReference type="RefSeq" id="WP_407137554.1">
    <property type="nucleotide sequence ID" value="NZ_JBGQPK010000044.1"/>
</dbReference>
<keyword evidence="2" id="KW-1185">Reference proteome</keyword>
<evidence type="ECO:0000313" key="2">
    <source>
        <dbReference type="Proteomes" id="UP001625389"/>
    </source>
</evidence>